<dbReference type="PANTHER" id="PTHR43394:SF1">
    <property type="entry name" value="ATP-BINDING CASSETTE SUB-FAMILY B MEMBER 10, MITOCHONDRIAL"/>
    <property type="match status" value="1"/>
</dbReference>
<keyword evidence="8" id="KW-0067">ATP-binding</keyword>
<reference evidence="8 9" key="1">
    <citation type="submission" date="2018-04" db="EMBL/GenBank/DDBJ databases">
        <title>Active sludge and wastewater microbial communities from Klosterneuburg, Austria.</title>
        <authorList>
            <person name="Wagner M."/>
        </authorList>
    </citation>
    <scope>NUCLEOTIDE SEQUENCE [LARGE SCALE GENOMIC DNA]</scope>
    <source>
        <strain evidence="8 9">Nm 57</strain>
    </source>
</reference>
<evidence type="ECO:0000256" key="3">
    <source>
        <dbReference type="ARBA" id="ARBA00022989"/>
    </source>
</evidence>
<evidence type="ECO:0000256" key="5">
    <source>
        <dbReference type="SAM" id="Phobius"/>
    </source>
</evidence>
<dbReference type="SUPFAM" id="SSF52540">
    <property type="entry name" value="P-loop containing nucleoside triphosphate hydrolases"/>
    <property type="match status" value="1"/>
</dbReference>
<organism evidence="8 9">
    <name type="scientific">Nitrosomonas eutropha</name>
    <dbReference type="NCBI Taxonomy" id="916"/>
    <lineage>
        <taxon>Bacteria</taxon>
        <taxon>Pseudomonadati</taxon>
        <taxon>Pseudomonadota</taxon>
        <taxon>Betaproteobacteria</taxon>
        <taxon>Nitrosomonadales</taxon>
        <taxon>Nitrosomonadaceae</taxon>
        <taxon>Nitrosomonas</taxon>
    </lineage>
</organism>
<keyword evidence="9" id="KW-1185">Reference proteome</keyword>
<feature type="transmembrane region" description="Helical" evidence="5">
    <location>
        <begin position="140"/>
        <end position="160"/>
    </location>
</feature>
<dbReference type="Pfam" id="PF00664">
    <property type="entry name" value="ABC_membrane"/>
    <property type="match status" value="1"/>
</dbReference>
<dbReference type="InterPro" id="IPR036640">
    <property type="entry name" value="ABC1_TM_sf"/>
</dbReference>
<feature type="transmembrane region" description="Helical" evidence="5">
    <location>
        <begin position="166"/>
        <end position="184"/>
    </location>
</feature>
<evidence type="ECO:0000259" key="7">
    <source>
        <dbReference type="PROSITE" id="PS50929"/>
    </source>
</evidence>
<evidence type="ECO:0000256" key="1">
    <source>
        <dbReference type="ARBA" id="ARBA00004651"/>
    </source>
</evidence>
<accession>A0ABX5M569</accession>
<comment type="caution">
    <text evidence="8">The sequence shown here is derived from an EMBL/GenBank/DDBJ whole genome shotgun (WGS) entry which is preliminary data.</text>
</comment>
<evidence type="ECO:0000313" key="9">
    <source>
        <dbReference type="Proteomes" id="UP000247780"/>
    </source>
</evidence>
<feature type="transmembrane region" description="Helical" evidence="5">
    <location>
        <begin position="248"/>
        <end position="268"/>
    </location>
</feature>
<dbReference type="Pfam" id="PF00005">
    <property type="entry name" value="ABC_tran"/>
    <property type="match status" value="1"/>
</dbReference>
<protein>
    <submittedName>
        <fullName evidence="8">ABC transport system ATP-binding protein</fullName>
    </submittedName>
</protein>
<feature type="domain" description="ABC transmembrane type-1" evidence="7">
    <location>
        <begin position="28"/>
        <end position="308"/>
    </location>
</feature>
<dbReference type="InterPro" id="IPR027417">
    <property type="entry name" value="P-loop_NTPase"/>
</dbReference>
<feature type="domain" description="ABC transporter" evidence="6">
    <location>
        <begin position="343"/>
        <end position="564"/>
    </location>
</feature>
<sequence length="565" mass="63707">MPDKRLVIQIELLKRFLTWNGSHWTSFIIIIVVGGLAAISASLIPLIAGQLFTQILPGGNRQLLQSLPLILVVLLLVIVIASWSGYYVIHRLLDGLILDIRVEIFKKLLILPPACSDLPANTISLYFFKSIEKLYRNAISLGICLYRDSLIVVGLFSIMIWLNPDISFLILTVLAAALLIRQIFYANTYQRSMLDQEQHEVSRVISKTLRHSRVIFLDKGYKQEVERIRNMFRQLQLTLLRQIYQTGLLELLASIFLAGILTGILYYFLQQLVLSQLTVEDAVAFFTAGLMLVFPLKRLSHINLLLQQCNEALHVIFSLLDQNSEMVVENTLAVRVERAKGKLRLESVSYKDYQEKSWLPYFNLEIAPGKKIALINHDVRINKLFADLVCGFEQPSTGRILLDDKDISRISHAELCGNIAWITPDEDLLTDTIAANIAYGSLRCSKEIAITTAAHASQAMEFICKLPHGLQTKLKRCNDVLSDDQRQRILIARALLKDPGIIILDESIACFDTDNPFLMRALCVLLSNRTVLILSARPAILDLADQLLDLGNLDALSMISQTSVR</sequence>
<gene>
    <name evidence="8" type="ORF">C8R14_1244</name>
</gene>
<dbReference type="InterPro" id="IPR003439">
    <property type="entry name" value="ABC_transporter-like_ATP-bd"/>
</dbReference>
<evidence type="ECO:0000256" key="4">
    <source>
        <dbReference type="ARBA" id="ARBA00023136"/>
    </source>
</evidence>
<name>A0ABX5M569_9PROT</name>
<evidence type="ECO:0000313" key="8">
    <source>
        <dbReference type="EMBL" id="PXV79353.1"/>
    </source>
</evidence>
<feature type="transmembrane region" description="Helical" evidence="5">
    <location>
        <begin position="24"/>
        <end position="48"/>
    </location>
</feature>
<dbReference type="EMBL" id="QICQ01000024">
    <property type="protein sequence ID" value="PXV79353.1"/>
    <property type="molecule type" value="Genomic_DNA"/>
</dbReference>
<evidence type="ECO:0000259" key="6">
    <source>
        <dbReference type="PROSITE" id="PS50893"/>
    </source>
</evidence>
<dbReference type="Gene3D" id="1.20.1560.10">
    <property type="entry name" value="ABC transporter type 1, transmembrane domain"/>
    <property type="match status" value="1"/>
</dbReference>
<keyword evidence="2 5" id="KW-0812">Transmembrane</keyword>
<feature type="transmembrane region" description="Helical" evidence="5">
    <location>
        <begin position="69"/>
        <end position="89"/>
    </location>
</feature>
<dbReference type="PANTHER" id="PTHR43394">
    <property type="entry name" value="ATP-DEPENDENT PERMEASE MDL1, MITOCHONDRIAL"/>
    <property type="match status" value="1"/>
</dbReference>
<keyword evidence="8" id="KW-0547">Nucleotide-binding</keyword>
<dbReference type="PROSITE" id="PS50893">
    <property type="entry name" value="ABC_TRANSPORTER_2"/>
    <property type="match status" value="1"/>
</dbReference>
<keyword evidence="3 5" id="KW-1133">Transmembrane helix</keyword>
<dbReference type="InterPro" id="IPR039421">
    <property type="entry name" value="Type_1_exporter"/>
</dbReference>
<dbReference type="GO" id="GO:0005524">
    <property type="term" value="F:ATP binding"/>
    <property type="evidence" value="ECO:0007669"/>
    <property type="project" value="UniProtKB-KW"/>
</dbReference>
<dbReference type="RefSeq" id="WP_011635304.1">
    <property type="nucleotide sequence ID" value="NZ_FNYF01000025.1"/>
</dbReference>
<comment type="subcellular location">
    <subcellularLocation>
        <location evidence="1">Cell membrane</location>
        <topology evidence="1">Multi-pass membrane protein</topology>
    </subcellularLocation>
</comment>
<dbReference type="Gene3D" id="3.40.50.300">
    <property type="entry name" value="P-loop containing nucleotide triphosphate hydrolases"/>
    <property type="match status" value="1"/>
</dbReference>
<proteinExistence type="predicted"/>
<evidence type="ECO:0000256" key="2">
    <source>
        <dbReference type="ARBA" id="ARBA00022692"/>
    </source>
</evidence>
<dbReference type="Proteomes" id="UP000247780">
    <property type="component" value="Unassembled WGS sequence"/>
</dbReference>
<keyword evidence="4 5" id="KW-0472">Membrane</keyword>
<dbReference type="SUPFAM" id="SSF90123">
    <property type="entry name" value="ABC transporter transmembrane region"/>
    <property type="match status" value="1"/>
</dbReference>
<dbReference type="InterPro" id="IPR011527">
    <property type="entry name" value="ABC1_TM_dom"/>
</dbReference>
<dbReference type="PROSITE" id="PS50929">
    <property type="entry name" value="ABC_TM1F"/>
    <property type="match status" value="1"/>
</dbReference>